<dbReference type="InterPro" id="IPR038369">
    <property type="entry name" value="SpoVAD_sf"/>
</dbReference>
<dbReference type="GO" id="GO:0016746">
    <property type="term" value="F:acyltransferase activity"/>
    <property type="evidence" value="ECO:0007669"/>
    <property type="project" value="InterPro"/>
</dbReference>
<dbReference type="InterPro" id="IPR016039">
    <property type="entry name" value="Thiolase-like"/>
</dbReference>
<dbReference type="NCBIfam" id="TIGR02845">
    <property type="entry name" value="spore_V_AD"/>
    <property type="match status" value="1"/>
</dbReference>
<dbReference type="NCBIfam" id="NF006160">
    <property type="entry name" value="PRK08304.1"/>
    <property type="match status" value="1"/>
</dbReference>
<dbReference type="Pfam" id="PF07451">
    <property type="entry name" value="SpoVAD"/>
    <property type="match status" value="1"/>
</dbReference>
<reference evidence="1 2" key="1">
    <citation type="submission" date="2016-10" db="EMBL/GenBank/DDBJ databases">
        <authorList>
            <person name="de Groot N.N."/>
        </authorList>
    </citation>
    <scope>NUCLEOTIDE SEQUENCE [LARGE SCALE GENOMIC DNA]</scope>
    <source>
        <strain evidence="1 2">DSM 18346</strain>
    </source>
</reference>
<protein>
    <submittedName>
        <fullName evidence="1">Stage V sporulation protein AD</fullName>
    </submittedName>
</protein>
<dbReference type="SUPFAM" id="SSF53901">
    <property type="entry name" value="Thiolase-like"/>
    <property type="match status" value="1"/>
</dbReference>
<sequence length="340" mass="36674">MTKKKIGRQTVKLLNPPSILATYSIVGPKEGEGPLSNYFHHILQDDLYGEDSWEKAESKMLKEAVKSAVMEARLTLEDIDYLFAGDLLNQLMSSTFAARDLQIPYFGLFGACSTMAQALSLAAMMIDGGYGHHIIATTSSHFSSAERQFRFPLELGNQRPLTTQWTVTGAGAAVIAQRGKGPYITHITTGKVLDYGIIDANNMGAAMAPAAVDTIRAHFEDIGNSPDEYDLIITGDLGKIGRNIAGDLLRKEGINVEKKLKDCGVEIFDHDKQDTHAGGSGCGCSAVVFSGYLYKMLKEKRFNKILLVSTGALLSPTSIQQGESIPSIAHAVTIEGGLDG</sequence>
<gene>
    <name evidence="1" type="ORF">SAMN05660472_01663</name>
</gene>
<dbReference type="InterPro" id="IPR010894">
    <property type="entry name" value="SpoVAD"/>
</dbReference>
<dbReference type="EMBL" id="FNFP01000002">
    <property type="protein sequence ID" value="SDK59661.1"/>
    <property type="molecule type" value="Genomic_DNA"/>
</dbReference>
<proteinExistence type="predicted"/>
<evidence type="ECO:0000313" key="1">
    <source>
        <dbReference type="EMBL" id="SDK59661.1"/>
    </source>
</evidence>
<dbReference type="Proteomes" id="UP000198718">
    <property type="component" value="Unassembled WGS sequence"/>
</dbReference>
<dbReference type="NCBIfam" id="NF009069">
    <property type="entry name" value="PRK12404.1"/>
    <property type="match status" value="1"/>
</dbReference>
<evidence type="ECO:0000313" key="2">
    <source>
        <dbReference type="Proteomes" id="UP000198718"/>
    </source>
</evidence>
<name>A0A1G9D735_9FIRM</name>
<organism evidence="1 2">
    <name type="scientific">Natronincola ferrireducens</name>
    <dbReference type="NCBI Taxonomy" id="393762"/>
    <lineage>
        <taxon>Bacteria</taxon>
        <taxon>Bacillati</taxon>
        <taxon>Bacillota</taxon>
        <taxon>Clostridia</taxon>
        <taxon>Peptostreptococcales</taxon>
        <taxon>Natronincolaceae</taxon>
        <taxon>Natronincola</taxon>
    </lineage>
</organism>
<keyword evidence="2" id="KW-1185">Reference proteome</keyword>
<accession>A0A1G9D735</accession>
<dbReference type="PIRSF" id="PIRSF011570">
    <property type="entry name" value="SpoVAD"/>
    <property type="match status" value="1"/>
</dbReference>
<dbReference type="STRING" id="393762.SAMN05660472_01663"/>
<dbReference type="OrthoDB" id="9770068at2"/>
<dbReference type="RefSeq" id="WP_090553242.1">
    <property type="nucleotide sequence ID" value="NZ_FNFP01000002.1"/>
</dbReference>
<dbReference type="Gene3D" id="3.40.47.40">
    <property type="entry name" value="Stage V sporulation protein AD"/>
    <property type="match status" value="1"/>
</dbReference>
<dbReference type="AlphaFoldDB" id="A0A1G9D735"/>